<evidence type="ECO:0000313" key="3">
    <source>
        <dbReference type="Proteomes" id="UP000596742"/>
    </source>
</evidence>
<keyword evidence="1" id="KW-0472">Membrane</keyword>
<gene>
    <name evidence="2" type="ORF">MGAL_10B037623</name>
</gene>
<dbReference type="EMBL" id="UYJE01009316">
    <property type="protein sequence ID" value="VDI72355.1"/>
    <property type="molecule type" value="Genomic_DNA"/>
</dbReference>
<reference evidence="2" key="1">
    <citation type="submission" date="2018-11" db="EMBL/GenBank/DDBJ databases">
        <authorList>
            <person name="Alioto T."/>
            <person name="Alioto T."/>
        </authorList>
    </citation>
    <scope>NUCLEOTIDE SEQUENCE</scope>
</reference>
<organism evidence="2 3">
    <name type="scientific">Mytilus galloprovincialis</name>
    <name type="common">Mediterranean mussel</name>
    <dbReference type="NCBI Taxonomy" id="29158"/>
    <lineage>
        <taxon>Eukaryota</taxon>
        <taxon>Metazoa</taxon>
        <taxon>Spiralia</taxon>
        <taxon>Lophotrochozoa</taxon>
        <taxon>Mollusca</taxon>
        <taxon>Bivalvia</taxon>
        <taxon>Autobranchia</taxon>
        <taxon>Pteriomorphia</taxon>
        <taxon>Mytilida</taxon>
        <taxon>Mytiloidea</taxon>
        <taxon>Mytilidae</taxon>
        <taxon>Mytilinae</taxon>
        <taxon>Mytilus</taxon>
    </lineage>
</organism>
<keyword evidence="1" id="KW-0812">Transmembrane</keyword>
<protein>
    <submittedName>
        <fullName evidence="2">Uncharacterized protein</fullName>
    </submittedName>
</protein>
<feature type="transmembrane region" description="Helical" evidence="1">
    <location>
        <begin position="21"/>
        <end position="44"/>
    </location>
</feature>
<evidence type="ECO:0000313" key="2">
    <source>
        <dbReference type="EMBL" id="VDI72355.1"/>
    </source>
</evidence>
<dbReference type="Proteomes" id="UP000596742">
    <property type="component" value="Unassembled WGS sequence"/>
</dbReference>
<keyword evidence="1" id="KW-1133">Transmembrane helix</keyword>
<proteinExistence type="predicted"/>
<keyword evidence="3" id="KW-1185">Reference proteome</keyword>
<sequence length="106" mass="11868">MSSHVINETEAMRNGQRKIPYIMVSSKEAVVIFITLISVQHIMLTESETTNNTKFYTGKVRLKDLSVFKLVKEKYSASNTDPNTHQTTDPLLRAQGNNVTTGVVIP</sequence>
<dbReference type="AlphaFoldDB" id="A0A8B6H0X4"/>
<accession>A0A8B6H0X4</accession>
<comment type="caution">
    <text evidence="2">The sequence shown here is derived from an EMBL/GenBank/DDBJ whole genome shotgun (WGS) entry which is preliminary data.</text>
</comment>
<name>A0A8B6H0X4_MYTGA</name>
<evidence type="ECO:0000256" key="1">
    <source>
        <dbReference type="SAM" id="Phobius"/>
    </source>
</evidence>